<proteinExistence type="predicted"/>
<dbReference type="Gene3D" id="2.60.40.2950">
    <property type="match status" value="1"/>
</dbReference>
<gene>
    <name evidence="5" type="primary">106084946</name>
</gene>
<keyword evidence="2" id="KW-0882">Thioester bond</keyword>
<evidence type="ECO:0000259" key="4">
    <source>
        <dbReference type="Pfam" id="PF07703"/>
    </source>
</evidence>
<evidence type="ECO:0000256" key="3">
    <source>
        <dbReference type="SAM" id="SignalP"/>
    </source>
</evidence>
<evidence type="ECO:0000256" key="1">
    <source>
        <dbReference type="ARBA" id="ARBA00022729"/>
    </source>
</evidence>
<dbReference type="Gene3D" id="2.60.40.1930">
    <property type="match status" value="1"/>
</dbReference>
<evidence type="ECO:0000313" key="5">
    <source>
        <dbReference type="EnsemblMetazoa" id="SCAU015417-PA"/>
    </source>
</evidence>
<dbReference type="PANTHER" id="PTHR11412:SF136">
    <property type="entry name" value="CD109 ANTIGEN"/>
    <property type="match status" value="1"/>
</dbReference>
<dbReference type="KEGG" id="scac:106084946"/>
<dbReference type="InterPro" id="IPR011625">
    <property type="entry name" value="A2M_N_BRD"/>
</dbReference>
<dbReference type="VEuPathDB" id="VectorBase:SCAU015417"/>
<feature type="signal peptide" evidence="3">
    <location>
        <begin position="1"/>
        <end position="22"/>
    </location>
</feature>
<dbReference type="STRING" id="35570.A0A1I8QAN9"/>
<evidence type="ECO:0000256" key="2">
    <source>
        <dbReference type="ARBA" id="ARBA00022966"/>
    </source>
</evidence>
<sequence>MNRKSLFIFLLLKAYLFASGDGSYIVVAPDTIQSNNEYSVSISLPGNTEPTTVEVEISGGSFTAAKTIDIPEYNTAVAKFNVPILENGIYTLKVQGIKGYEFVNTTQLKYVERENISDYLRNDGGMKTILNQNTTTKRFGPLNLKFKREKYRIFRDVVIKVNSTNPIPYLIYDVVVKGNIIKHEYLEVSGENTMEYITITPTSDMIPKANIYVYYLENGTLLWDDLSLFFATKSKCLKNDTEYDRLVDSGEVEELDFRKPPGEESHLVTLTNMHYVLEGANSTFSSWQSIQTSTNHMNLLMKFGVGDRYFKSFNHLQGQAHLWLNGFVNKQTMHYWSVDPQK</sequence>
<feature type="chain" id="PRO_5009328005" description="Alpha-2-macroglobulin bait region domain-containing protein" evidence="3">
    <location>
        <begin position="23"/>
        <end position="342"/>
    </location>
</feature>
<accession>A0A1I8QAN9</accession>
<organism evidence="5 6">
    <name type="scientific">Stomoxys calcitrans</name>
    <name type="common">Stable fly</name>
    <name type="synonym">Conops calcitrans</name>
    <dbReference type="NCBI Taxonomy" id="35570"/>
    <lineage>
        <taxon>Eukaryota</taxon>
        <taxon>Metazoa</taxon>
        <taxon>Ecdysozoa</taxon>
        <taxon>Arthropoda</taxon>
        <taxon>Hexapoda</taxon>
        <taxon>Insecta</taxon>
        <taxon>Pterygota</taxon>
        <taxon>Neoptera</taxon>
        <taxon>Endopterygota</taxon>
        <taxon>Diptera</taxon>
        <taxon>Brachycera</taxon>
        <taxon>Muscomorpha</taxon>
        <taxon>Muscoidea</taxon>
        <taxon>Muscidae</taxon>
        <taxon>Stomoxys</taxon>
    </lineage>
</organism>
<dbReference type="PANTHER" id="PTHR11412">
    <property type="entry name" value="MACROGLOBULIN / COMPLEMENT"/>
    <property type="match status" value="1"/>
</dbReference>
<dbReference type="OrthoDB" id="8030378at2759"/>
<dbReference type="Pfam" id="PF07703">
    <property type="entry name" value="A2M_BRD"/>
    <property type="match status" value="1"/>
</dbReference>
<keyword evidence="1 3" id="KW-0732">Signal</keyword>
<feature type="domain" description="Alpha-2-macroglobulin bait region" evidence="4">
    <location>
        <begin position="143"/>
        <end position="231"/>
    </location>
</feature>
<dbReference type="EnsemblMetazoa" id="SCAU015417-RA">
    <property type="protein sequence ID" value="SCAU015417-PA"/>
    <property type="gene ID" value="SCAU015417"/>
</dbReference>
<dbReference type="Proteomes" id="UP000095300">
    <property type="component" value="Unassembled WGS sequence"/>
</dbReference>
<evidence type="ECO:0000313" key="6">
    <source>
        <dbReference type="Proteomes" id="UP000095300"/>
    </source>
</evidence>
<reference evidence="5" key="1">
    <citation type="submission" date="2020-05" db="UniProtKB">
        <authorList>
            <consortium name="EnsemblMetazoa"/>
        </authorList>
    </citation>
    <scope>IDENTIFICATION</scope>
    <source>
        <strain evidence="5">USDA</strain>
    </source>
</reference>
<dbReference type="AlphaFoldDB" id="A0A1I8QAN9"/>
<keyword evidence="6" id="KW-1185">Reference proteome</keyword>
<name>A0A1I8QAN9_STOCA</name>
<protein>
    <recommendedName>
        <fullName evidence="4">Alpha-2-macroglobulin bait region domain-containing protein</fullName>
    </recommendedName>
</protein>
<dbReference type="InterPro" id="IPR050473">
    <property type="entry name" value="A2M/Complement_sys"/>
</dbReference>